<reference evidence="1" key="2">
    <citation type="submission" date="2020-09" db="EMBL/GenBank/DDBJ databases">
        <authorList>
            <person name="Sun Q."/>
            <person name="Ohkuma M."/>
        </authorList>
    </citation>
    <scope>NUCLEOTIDE SEQUENCE</scope>
    <source>
        <strain evidence="1">JCM 3302</strain>
    </source>
</reference>
<dbReference type="Proteomes" id="UP000641386">
    <property type="component" value="Unassembled WGS sequence"/>
</dbReference>
<sequence length="144" mass="15468">MVTGGGYSRRMSSSPADLVREFHRAFGLDVRNTPTRVAPELGAHRGELLAEEAAEVAEVSAGGPLDRLAHELADVVYVAYGTALVHGIDLDEVIAEIHRSNMTKLGPDGQVTRRADGKVLKGDHYEAPDVSAVLRRQGWDPTGV</sequence>
<dbReference type="InterPro" id="IPR023292">
    <property type="entry name" value="NTP_PyroPHydrolase-like_dom_sf"/>
</dbReference>
<evidence type="ECO:0000313" key="1">
    <source>
        <dbReference type="EMBL" id="GHF07517.1"/>
    </source>
</evidence>
<dbReference type="InterPro" id="IPR021130">
    <property type="entry name" value="PRib-ATP_PPHydrolase-like"/>
</dbReference>
<evidence type="ECO:0008006" key="3">
    <source>
        <dbReference type="Google" id="ProtNLM"/>
    </source>
</evidence>
<dbReference type="Pfam" id="PF01503">
    <property type="entry name" value="PRA-PH"/>
    <property type="match status" value="1"/>
</dbReference>
<dbReference type="Gene3D" id="1.10.3420.10">
    <property type="entry name" value="putative ntp pyrophosphohydrolase like domain"/>
    <property type="match status" value="1"/>
</dbReference>
<keyword evidence="2" id="KW-1185">Reference proteome</keyword>
<organism evidence="1 2">
    <name type="scientific">Streptomyces spiralis</name>
    <dbReference type="NCBI Taxonomy" id="66376"/>
    <lineage>
        <taxon>Bacteria</taxon>
        <taxon>Bacillati</taxon>
        <taxon>Actinomycetota</taxon>
        <taxon>Actinomycetes</taxon>
        <taxon>Kitasatosporales</taxon>
        <taxon>Streptomycetaceae</taxon>
        <taxon>Streptomyces</taxon>
    </lineage>
</organism>
<gene>
    <name evidence="1" type="ORF">GCM10014715_74260</name>
</gene>
<dbReference type="AlphaFoldDB" id="A0A919AH42"/>
<name>A0A919AH42_9ACTN</name>
<protein>
    <recommendedName>
        <fullName evidence="3">Secreted protein</fullName>
    </recommendedName>
</protein>
<evidence type="ECO:0000313" key="2">
    <source>
        <dbReference type="Proteomes" id="UP000641386"/>
    </source>
</evidence>
<comment type="caution">
    <text evidence="1">The sequence shown here is derived from an EMBL/GenBank/DDBJ whole genome shotgun (WGS) entry which is preliminary data.</text>
</comment>
<accession>A0A919AH42</accession>
<dbReference type="EMBL" id="BNBC01000052">
    <property type="protein sequence ID" value="GHF07517.1"/>
    <property type="molecule type" value="Genomic_DNA"/>
</dbReference>
<dbReference type="SUPFAM" id="SSF101386">
    <property type="entry name" value="all-alpha NTP pyrophosphatases"/>
    <property type="match status" value="1"/>
</dbReference>
<proteinExistence type="predicted"/>
<reference evidence="1" key="1">
    <citation type="journal article" date="2014" name="Int. J. Syst. Evol. Microbiol.">
        <title>Complete genome sequence of Corynebacterium casei LMG S-19264T (=DSM 44701T), isolated from a smear-ripened cheese.</title>
        <authorList>
            <consortium name="US DOE Joint Genome Institute (JGI-PGF)"/>
            <person name="Walter F."/>
            <person name="Albersmeier A."/>
            <person name="Kalinowski J."/>
            <person name="Ruckert C."/>
        </authorList>
    </citation>
    <scope>NUCLEOTIDE SEQUENCE</scope>
    <source>
        <strain evidence="1">JCM 3302</strain>
    </source>
</reference>